<reference evidence="1 2" key="2">
    <citation type="journal article" date="2022" name="Mol. Ecol. Resour.">
        <title>The genomes of chicory, endive, great burdock and yacon provide insights into Asteraceae paleo-polyploidization history and plant inulin production.</title>
        <authorList>
            <person name="Fan W."/>
            <person name="Wang S."/>
            <person name="Wang H."/>
            <person name="Wang A."/>
            <person name="Jiang F."/>
            <person name="Liu H."/>
            <person name="Zhao H."/>
            <person name="Xu D."/>
            <person name="Zhang Y."/>
        </authorList>
    </citation>
    <scope>NUCLEOTIDE SEQUENCE [LARGE SCALE GENOMIC DNA]</scope>
    <source>
        <strain evidence="2">cv. Punajuju</strain>
        <tissue evidence="1">Leaves</tissue>
    </source>
</reference>
<protein>
    <submittedName>
        <fullName evidence="1">Uncharacterized protein</fullName>
    </submittedName>
</protein>
<gene>
    <name evidence="1" type="ORF">L2E82_15643</name>
</gene>
<dbReference type="EMBL" id="CM042011">
    <property type="protein sequence ID" value="KAI3765605.1"/>
    <property type="molecule type" value="Genomic_DNA"/>
</dbReference>
<evidence type="ECO:0000313" key="2">
    <source>
        <dbReference type="Proteomes" id="UP001055811"/>
    </source>
</evidence>
<accession>A0ACB9F3X8</accession>
<proteinExistence type="predicted"/>
<evidence type="ECO:0000313" key="1">
    <source>
        <dbReference type="EMBL" id="KAI3765605.1"/>
    </source>
</evidence>
<name>A0ACB9F3X8_CICIN</name>
<dbReference type="Proteomes" id="UP001055811">
    <property type="component" value="Linkage Group LG03"/>
</dbReference>
<keyword evidence="2" id="KW-1185">Reference proteome</keyword>
<comment type="caution">
    <text evidence="1">The sequence shown here is derived from an EMBL/GenBank/DDBJ whole genome shotgun (WGS) entry which is preliminary data.</text>
</comment>
<reference evidence="2" key="1">
    <citation type="journal article" date="2022" name="Mol. Ecol. Resour.">
        <title>The genomes of chicory, endive, great burdock and yacon provide insights into Asteraceae palaeo-polyploidization history and plant inulin production.</title>
        <authorList>
            <person name="Fan W."/>
            <person name="Wang S."/>
            <person name="Wang H."/>
            <person name="Wang A."/>
            <person name="Jiang F."/>
            <person name="Liu H."/>
            <person name="Zhao H."/>
            <person name="Xu D."/>
            <person name="Zhang Y."/>
        </authorList>
    </citation>
    <scope>NUCLEOTIDE SEQUENCE [LARGE SCALE GENOMIC DNA]</scope>
    <source>
        <strain evidence="2">cv. Punajuju</strain>
    </source>
</reference>
<sequence length="171" mass="19074">MISSSLGYGKFDFYPKIDFSFHKGYPMSTSGREASIVAEVVEVEENSTDHNMRTVRDPPVITVNKSAAYAQYQLTYIRDVPYKPEELYVKTRNCEPDAGANIVQYCERQVVPLVLVVEVGAIARSVIPIALNGCQKGCWGLNMRLLQRYAAEVSFTLNGPYDLITLIASLP</sequence>
<organism evidence="1 2">
    <name type="scientific">Cichorium intybus</name>
    <name type="common">Chicory</name>
    <dbReference type="NCBI Taxonomy" id="13427"/>
    <lineage>
        <taxon>Eukaryota</taxon>
        <taxon>Viridiplantae</taxon>
        <taxon>Streptophyta</taxon>
        <taxon>Embryophyta</taxon>
        <taxon>Tracheophyta</taxon>
        <taxon>Spermatophyta</taxon>
        <taxon>Magnoliopsida</taxon>
        <taxon>eudicotyledons</taxon>
        <taxon>Gunneridae</taxon>
        <taxon>Pentapetalae</taxon>
        <taxon>asterids</taxon>
        <taxon>campanulids</taxon>
        <taxon>Asterales</taxon>
        <taxon>Asteraceae</taxon>
        <taxon>Cichorioideae</taxon>
        <taxon>Cichorieae</taxon>
        <taxon>Cichoriinae</taxon>
        <taxon>Cichorium</taxon>
    </lineage>
</organism>